<evidence type="ECO:0000313" key="1">
    <source>
        <dbReference type="EMBL" id="SAL34634.1"/>
    </source>
</evidence>
<name>A0A158GR55_9BURK</name>
<protein>
    <submittedName>
        <fullName evidence="1">Uncharacterized protein</fullName>
    </submittedName>
</protein>
<evidence type="ECO:0000313" key="2">
    <source>
        <dbReference type="Proteomes" id="UP000054683"/>
    </source>
</evidence>
<dbReference type="AlphaFoldDB" id="A0A158GR55"/>
<dbReference type="EMBL" id="FCOK02000018">
    <property type="protein sequence ID" value="SAL34634.1"/>
    <property type="molecule type" value="Genomic_DNA"/>
</dbReference>
<gene>
    <name evidence="1" type="ORF">AWB69_03187</name>
</gene>
<sequence>MPTTVANVVPDAANNAPFVDRQVFIVPWLLT</sequence>
<accession>A0A158GR55</accession>
<reference evidence="1 2" key="1">
    <citation type="submission" date="2016-01" db="EMBL/GenBank/DDBJ databases">
        <authorList>
            <person name="Oliw E.H."/>
        </authorList>
    </citation>
    <scope>NUCLEOTIDE SEQUENCE [LARGE SCALE GENOMIC DNA]</scope>
    <source>
        <strain evidence="1">LMG 27134</strain>
    </source>
</reference>
<proteinExistence type="predicted"/>
<dbReference type="Proteomes" id="UP000054683">
    <property type="component" value="Unassembled WGS sequence"/>
</dbReference>
<organism evidence="1 2">
    <name type="scientific">Caballeronia udeis</name>
    <dbReference type="NCBI Taxonomy" id="1232866"/>
    <lineage>
        <taxon>Bacteria</taxon>
        <taxon>Pseudomonadati</taxon>
        <taxon>Pseudomonadota</taxon>
        <taxon>Betaproteobacteria</taxon>
        <taxon>Burkholderiales</taxon>
        <taxon>Burkholderiaceae</taxon>
        <taxon>Caballeronia</taxon>
    </lineage>
</organism>